<proteinExistence type="predicted"/>
<protein>
    <submittedName>
        <fullName evidence="2">Uncharacterized protein</fullName>
    </submittedName>
</protein>
<organism evidence="2">
    <name type="scientific">Noctiluca scintillans</name>
    <name type="common">Sea sparkle</name>
    <name type="synonym">Red tide dinoflagellate</name>
    <dbReference type="NCBI Taxonomy" id="2966"/>
    <lineage>
        <taxon>Eukaryota</taxon>
        <taxon>Sar</taxon>
        <taxon>Alveolata</taxon>
        <taxon>Dinophyceae</taxon>
        <taxon>Noctilucales</taxon>
        <taxon>Noctilucaceae</taxon>
        <taxon>Noctiluca</taxon>
    </lineage>
</organism>
<evidence type="ECO:0000313" key="2">
    <source>
        <dbReference type="EMBL" id="CAD8836749.1"/>
    </source>
</evidence>
<gene>
    <name evidence="2" type="ORF">NSCI0253_LOCUS11097</name>
</gene>
<dbReference type="EMBL" id="HBFQ01015979">
    <property type="protein sequence ID" value="CAD8836749.1"/>
    <property type="molecule type" value="Transcribed_RNA"/>
</dbReference>
<name>A0A7S1F1A6_NOCSC</name>
<feature type="compositionally biased region" description="Polar residues" evidence="1">
    <location>
        <begin position="176"/>
        <end position="195"/>
    </location>
</feature>
<sequence length="232" mass="24810">MSVPPAFSSLTVVRPTGGHLFDSAREFLGSTLIELAKVCSQSGVRTRHQERARELSAELAEITYGTAPSVRCTAGIEAILRHVHGAPTACQARTGVVRSTSSCLPPSCFEDVWNVVAAIASASMRLSIDGLLCILSTGEFPELERELHTIVEESEEDMQEDVEDVICKRPSPELSTVASSGNLSEFSQDAQSSGGSLDDLEEGILDISWMPLSSLRGGSLDDVVGLGFTKLR</sequence>
<reference evidence="2" key="1">
    <citation type="submission" date="2021-01" db="EMBL/GenBank/DDBJ databases">
        <authorList>
            <person name="Corre E."/>
            <person name="Pelletier E."/>
            <person name="Niang G."/>
            <person name="Scheremetjew M."/>
            <person name="Finn R."/>
            <person name="Kale V."/>
            <person name="Holt S."/>
            <person name="Cochrane G."/>
            <person name="Meng A."/>
            <person name="Brown T."/>
            <person name="Cohen L."/>
        </authorList>
    </citation>
    <scope>NUCLEOTIDE SEQUENCE</scope>
</reference>
<accession>A0A7S1F1A6</accession>
<feature type="region of interest" description="Disordered" evidence="1">
    <location>
        <begin position="176"/>
        <end position="196"/>
    </location>
</feature>
<evidence type="ECO:0000256" key="1">
    <source>
        <dbReference type="SAM" id="MobiDB-lite"/>
    </source>
</evidence>
<dbReference type="AlphaFoldDB" id="A0A7S1F1A6"/>